<reference evidence="2 3" key="1">
    <citation type="submission" date="2021-01" db="EMBL/GenBank/DDBJ databases">
        <title>Whole genome shotgun sequence of Microbispora amethystogenes NBRC 101907.</title>
        <authorList>
            <person name="Komaki H."/>
            <person name="Tamura T."/>
        </authorList>
    </citation>
    <scope>NUCLEOTIDE SEQUENCE [LARGE SCALE GENOMIC DNA]</scope>
    <source>
        <strain evidence="2 3">NBRC 101907</strain>
    </source>
</reference>
<dbReference type="EMBL" id="BOOB01000027">
    <property type="protein sequence ID" value="GIH33761.1"/>
    <property type="molecule type" value="Genomic_DNA"/>
</dbReference>
<evidence type="ECO:0000313" key="3">
    <source>
        <dbReference type="Proteomes" id="UP000651728"/>
    </source>
</evidence>
<sequence length="45" mass="4982">MEVARLRDGLAVRDSKEPRGPRLMFTPLECEAFAEGVKGGEFDLS</sequence>
<dbReference type="InterPro" id="IPR007278">
    <property type="entry name" value="DUF397"/>
</dbReference>
<comment type="caution">
    <text evidence="2">The sequence shown here is derived from an EMBL/GenBank/DDBJ whole genome shotgun (WGS) entry which is preliminary data.</text>
</comment>
<accession>A0ABQ4FG05</accession>
<evidence type="ECO:0000259" key="1">
    <source>
        <dbReference type="Pfam" id="PF04149"/>
    </source>
</evidence>
<proteinExistence type="predicted"/>
<dbReference type="Pfam" id="PF04149">
    <property type="entry name" value="DUF397"/>
    <property type="match status" value="1"/>
</dbReference>
<protein>
    <recommendedName>
        <fullName evidence="1">DUF397 domain-containing protein</fullName>
    </recommendedName>
</protein>
<evidence type="ECO:0000313" key="2">
    <source>
        <dbReference type="EMBL" id="GIH33761.1"/>
    </source>
</evidence>
<dbReference type="Proteomes" id="UP000651728">
    <property type="component" value="Unassembled WGS sequence"/>
</dbReference>
<gene>
    <name evidence="2" type="ORF">Mam01_39250</name>
</gene>
<feature type="domain" description="DUF397" evidence="1">
    <location>
        <begin position="2"/>
        <end position="38"/>
    </location>
</feature>
<name>A0ABQ4FG05_9ACTN</name>
<organism evidence="2 3">
    <name type="scientific">Microbispora amethystogenes</name>
    <dbReference type="NCBI Taxonomy" id="1427754"/>
    <lineage>
        <taxon>Bacteria</taxon>
        <taxon>Bacillati</taxon>
        <taxon>Actinomycetota</taxon>
        <taxon>Actinomycetes</taxon>
        <taxon>Streptosporangiales</taxon>
        <taxon>Streptosporangiaceae</taxon>
        <taxon>Microbispora</taxon>
    </lineage>
</organism>
<keyword evidence="3" id="KW-1185">Reference proteome</keyword>
<dbReference type="RefSeq" id="WP_373868707.1">
    <property type="nucleotide sequence ID" value="NZ_BAABEJ010000014.1"/>
</dbReference>